<keyword evidence="2 4" id="KW-0040">ANK repeat</keyword>
<feature type="region of interest" description="Disordered" evidence="5">
    <location>
        <begin position="76"/>
        <end position="231"/>
    </location>
</feature>
<evidence type="ECO:0000256" key="4">
    <source>
        <dbReference type="PROSITE-ProRule" id="PRU00023"/>
    </source>
</evidence>
<dbReference type="EMBL" id="JAVRBK010000006">
    <property type="protein sequence ID" value="KAK5642839.1"/>
    <property type="molecule type" value="Genomic_DNA"/>
</dbReference>
<feature type="compositionally biased region" description="Polar residues" evidence="5">
    <location>
        <begin position="448"/>
        <end position="461"/>
    </location>
</feature>
<dbReference type="Pfam" id="PF25877">
    <property type="entry name" value="WHD_SOWAH"/>
    <property type="match status" value="1"/>
</dbReference>
<dbReference type="SMART" id="SM00248">
    <property type="entry name" value="ANK"/>
    <property type="match status" value="2"/>
</dbReference>
<feature type="region of interest" description="Disordered" evidence="5">
    <location>
        <begin position="411"/>
        <end position="476"/>
    </location>
</feature>
<gene>
    <name evidence="7" type="ORF">RI129_009006</name>
</gene>
<keyword evidence="8" id="KW-1185">Reference proteome</keyword>
<dbReference type="Gene3D" id="1.25.40.20">
    <property type="entry name" value="Ankyrin repeat-containing domain"/>
    <property type="match status" value="1"/>
</dbReference>
<dbReference type="PANTHER" id="PTHR14491:SF7">
    <property type="entry name" value="SOSONDOWAH, ISOFORM G"/>
    <property type="match status" value="1"/>
</dbReference>
<feature type="compositionally biased region" description="Pro residues" evidence="5">
    <location>
        <begin position="114"/>
        <end position="130"/>
    </location>
</feature>
<dbReference type="PROSITE" id="PS50088">
    <property type="entry name" value="ANK_REPEAT"/>
    <property type="match status" value="1"/>
</dbReference>
<protein>
    <recommendedName>
        <fullName evidence="6">SOWAHA-C winged helix-turn-helix domain-containing protein</fullName>
    </recommendedName>
</protein>
<sequence length="476" mass="52811">MAANELSIDVILDYFIEKGGIVSNRDVVKHFKRYLTDPSTREEARITFKKYINTLATTKTEGDEKFLILKPKYSPCPDGSSNPVTSPKPCLDPINSIGIPVSPSHSNQDASPRRQPPPYRPPPPPPPATPSPNISYDNISISSSISLAESVAPQAPPRRRNSEKLKQEESPRDDGENQAAESDKQPVSVKERTQKFNRMASVEDELSPRNQKGKKIPDKGADEDDGASVTSLDPKKCTEWLVTAAKGDYQELAKLASDEPRLVKLKTVLHWGAKHGNEDIIKLFAGKYKADVNSKTGYTPLHMAVQFGHRKVFNLLVEVYRADPNIRDFSGRKPTQYEIPETQNSNKDTYKIKSRKKLADKDLRFLRIGSLNVRVKRTTEAFSHFLGVGGGSSINPTDLSDKVFKSWGSADNLSQDNVMPAPKNYPGKRKMKKSESTGVSSTPGTPSQIQRTLRSRTSLQDSDSDTAAGFDSQWKN</sequence>
<name>A0AAN7VF71_9COLE</name>
<feature type="domain" description="SOWAHA-C winged helix-turn-helix" evidence="6">
    <location>
        <begin position="5"/>
        <end position="77"/>
    </location>
</feature>
<dbReference type="Pfam" id="PF12796">
    <property type="entry name" value="Ank_2"/>
    <property type="match status" value="1"/>
</dbReference>
<evidence type="ECO:0000313" key="8">
    <source>
        <dbReference type="Proteomes" id="UP001329430"/>
    </source>
</evidence>
<proteinExistence type="inferred from homology"/>
<dbReference type="Proteomes" id="UP001329430">
    <property type="component" value="Chromosome 6"/>
</dbReference>
<dbReference type="InterPro" id="IPR036770">
    <property type="entry name" value="Ankyrin_rpt-contain_sf"/>
</dbReference>
<dbReference type="AlphaFoldDB" id="A0AAN7VF71"/>
<feature type="compositionally biased region" description="Basic and acidic residues" evidence="5">
    <location>
        <begin position="160"/>
        <end position="194"/>
    </location>
</feature>
<dbReference type="InterPro" id="IPR002110">
    <property type="entry name" value="Ankyrin_rpt"/>
</dbReference>
<dbReference type="InterPro" id="IPR058889">
    <property type="entry name" value="WHD_SOWAHA-C"/>
</dbReference>
<evidence type="ECO:0000256" key="2">
    <source>
        <dbReference type="ARBA" id="ARBA00023043"/>
    </source>
</evidence>
<dbReference type="SUPFAM" id="SSF48403">
    <property type="entry name" value="Ankyrin repeat"/>
    <property type="match status" value="1"/>
</dbReference>
<evidence type="ECO:0000256" key="1">
    <source>
        <dbReference type="ARBA" id="ARBA00022737"/>
    </source>
</evidence>
<comment type="similarity">
    <text evidence="3">Belongs to the SOWAH family.</text>
</comment>
<feature type="repeat" description="ANK" evidence="4">
    <location>
        <begin position="296"/>
        <end position="318"/>
    </location>
</feature>
<evidence type="ECO:0000259" key="6">
    <source>
        <dbReference type="Pfam" id="PF25877"/>
    </source>
</evidence>
<feature type="compositionally biased region" description="Low complexity" evidence="5">
    <location>
        <begin position="436"/>
        <end position="447"/>
    </location>
</feature>
<dbReference type="PANTHER" id="PTHR14491">
    <property type="entry name" value="SOSONDOWAH, ISOFORM G"/>
    <property type="match status" value="1"/>
</dbReference>
<keyword evidence="1" id="KW-0677">Repeat</keyword>
<feature type="compositionally biased region" description="Low complexity" evidence="5">
    <location>
        <begin position="131"/>
        <end position="146"/>
    </location>
</feature>
<evidence type="ECO:0000313" key="7">
    <source>
        <dbReference type="EMBL" id="KAK5642839.1"/>
    </source>
</evidence>
<dbReference type="PROSITE" id="PS50297">
    <property type="entry name" value="ANK_REP_REGION"/>
    <property type="match status" value="1"/>
</dbReference>
<organism evidence="7 8">
    <name type="scientific">Pyrocoelia pectoralis</name>
    <dbReference type="NCBI Taxonomy" id="417401"/>
    <lineage>
        <taxon>Eukaryota</taxon>
        <taxon>Metazoa</taxon>
        <taxon>Ecdysozoa</taxon>
        <taxon>Arthropoda</taxon>
        <taxon>Hexapoda</taxon>
        <taxon>Insecta</taxon>
        <taxon>Pterygota</taxon>
        <taxon>Neoptera</taxon>
        <taxon>Endopterygota</taxon>
        <taxon>Coleoptera</taxon>
        <taxon>Polyphaga</taxon>
        <taxon>Elateriformia</taxon>
        <taxon>Elateroidea</taxon>
        <taxon>Lampyridae</taxon>
        <taxon>Lampyrinae</taxon>
        <taxon>Pyrocoelia</taxon>
    </lineage>
</organism>
<accession>A0AAN7VF71</accession>
<reference evidence="7 8" key="1">
    <citation type="journal article" date="2024" name="Insects">
        <title>An Improved Chromosome-Level Genome Assembly of the Firefly Pyrocoelia pectoralis.</title>
        <authorList>
            <person name="Fu X."/>
            <person name="Meyer-Rochow V.B."/>
            <person name="Ballantyne L."/>
            <person name="Zhu X."/>
        </authorList>
    </citation>
    <scope>NUCLEOTIDE SEQUENCE [LARGE SCALE GENOMIC DNA]</scope>
    <source>
        <strain evidence="7">XCY_ONT2</strain>
    </source>
</reference>
<comment type="caution">
    <text evidence="7">The sequence shown here is derived from an EMBL/GenBank/DDBJ whole genome shotgun (WGS) entry which is preliminary data.</text>
</comment>
<evidence type="ECO:0000256" key="3">
    <source>
        <dbReference type="ARBA" id="ARBA00038122"/>
    </source>
</evidence>
<evidence type="ECO:0000256" key="5">
    <source>
        <dbReference type="SAM" id="MobiDB-lite"/>
    </source>
</evidence>